<feature type="compositionally biased region" description="Low complexity" evidence="2">
    <location>
        <begin position="851"/>
        <end position="860"/>
    </location>
</feature>
<evidence type="ECO:0000256" key="1">
    <source>
        <dbReference type="ARBA" id="ARBA00022737"/>
    </source>
</evidence>
<dbReference type="Gene3D" id="1.25.40.10">
    <property type="entry name" value="Tetratricopeptide repeat domain"/>
    <property type="match status" value="2"/>
</dbReference>
<reference evidence="3 4" key="1">
    <citation type="journal article" date="2018" name="IMA Fungus">
        <title>IMA Genome-F 9: Draft genome sequence of Annulohypoxylon stygium, Aspergillus mulundensis, Berkeleyomyces basicola (syn. Thielaviopsis basicola), Ceratocystis smalleyi, two Cercospora beticola strains, Coleophoma cylindrospora, Fusarium fracticaudum, Phialophora cf. hyalina, and Morchella septimelata.</title>
        <authorList>
            <person name="Wingfield B.D."/>
            <person name="Bills G.F."/>
            <person name="Dong Y."/>
            <person name="Huang W."/>
            <person name="Nel W.J."/>
            <person name="Swalarsk-Parry B.S."/>
            <person name="Vaghefi N."/>
            <person name="Wilken P.M."/>
            <person name="An Z."/>
            <person name="de Beer Z.W."/>
            <person name="De Vos L."/>
            <person name="Chen L."/>
            <person name="Duong T.A."/>
            <person name="Gao Y."/>
            <person name="Hammerbacher A."/>
            <person name="Kikkert J.R."/>
            <person name="Li Y."/>
            <person name="Li H."/>
            <person name="Li K."/>
            <person name="Li Q."/>
            <person name="Liu X."/>
            <person name="Ma X."/>
            <person name="Naidoo K."/>
            <person name="Pethybridge S.J."/>
            <person name="Sun J."/>
            <person name="Steenkamp E.T."/>
            <person name="van der Nest M.A."/>
            <person name="van Wyk S."/>
            <person name="Wingfield M.J."/>
            <person name="Xiong C."/>
            <person name="Yue Q."/>
            <person name="Zhang X."/>
        </authorList>
    </citation>
    <scope>NUCLEOTIDE SEQUENCE [LARGE SCALE GENOMIC DNA]</scope>
    <source>
        <strain evidence="3 4">BP5796</strain>
    </source>
</reference>
<dbReference type="InterPro" id="IPR051726">
    <property type="entry name" value="Chitin_Synth_Reg"/>
</dbReference>
<feature type="region of interest" description="Disordered" evidence="2">
    <location>
        <begin position="141"/>
        <end position="180"/>
    </location>
</feature>
<dbReference type="AlphaFoldDB" id="A0A3D8RIM5"/>
<dbReference type="InterPro" id="IPR011990">
    <property type="entry name" value="TPR-like_helical_dom_sf"/>
</dbReference>
<dbReference type="SMART" id="SM00671">
    <property type="entry name" value="SEL1"/>
    <property type="match status" value="7"/>
</dbReference>
<evidence type="ECO:0000313" key="3">
    <source>
        <dbReference type="EMBL" id="RDW73744.1"/>
    </source>
</evidence>
<feature type="compositionally biased region" description="Pro residues" evidence="2">
    <location>
        <begin position="210"/>
        <end position="221"/>
    </location>
</feature>
<proteinExistence type="predicted"/>
<dbReference type="OrthoDB" id="4095816at2759"/>
<dbReference type="SUPFAM" id="SSF81901">
    <property type="entry name" value="HCP-like"/>
    <property type="match status" value="1"/>
</dbReference>
<evidence type="ECO:0000256" key="2">
    <source>
        <dbReference type="SAM" id="MobiDB-lite"/>
    </source>
</evidence>
<comment type="caution">
    <text evidence="3">The sequence shown here is derived from an EMBL/GenBank/DDBJ whole genome shotgun (WGS) entry which is preliminary data.</text>
</comment>
<dbReference type="PANTHER" id="PTHR46430">
    <property type="entry name" value="PROTEIN SKT5-RELATED"/>
    <property type="match status" value="1"/>
</dbReference>
<keyword evidence="1" id="KW-0677">Repeat</keyword>
<accession>A0A3D8RIM5</accession>
<feature type="compositionally biased region" description="Polar residues" evidence="2">
    <location>
        <begin position="767"/>
        <end position="780"/>
    </location>
</feature>
<feature type="compositionally biased region" description="Polar residues" evidence="2">
    <location>
        <begin position="868"/>
        <end position="894"/>
    </location>
</feature>
<feature type="compositionally biased region" description="Low complexity" evidence="2">
    <location>
        <begin position="146"/>
        <end position="159"/>
    </location>
</feature>
<sequence>MAYHSHPPRAPTAQQHQQYGYARHYANPMRAATLPPPRAAASSQDFYPPALQRKPTLPVIEQSDQPSYVSRQQLPGPPLSAPQYNNMSSHEYQKAQLGATFYPGGYDDFQMPELVSPSPQRIMPEVPSNMQESLAHLELEARNPQSRVSSTSSSYFSQSTLEPAPLQPRGGTPSNMGAAGPQYTASYDHTNASAYQNLNGMSKQYVIPQHPPESPNFSPFPKPRDAGPNVPLSDEDKEEVLERARSLVLKSNDPEMQLAWAQDALAWVEVANQNHLRLAESEQSSRSVTPKVEHQLRVDAINIVVFLAEQQHPRAEFIKSMWLEFGKFGYRVDKKEAFLGYRRAADKGYARAEYRIGMQYESTNDPVKAIKHYNIGVLLKDSASSYRLGMMTLLGQHNQPQDYEEGLRLIRFAAETADENAPQGAYVYGMLLARELPNITIPDAYLPFDTTGAKLYIEKAAYLGFAKAQTKMAQAYELCQLGCDFDAALSLHYNALAARQGEAEADMAISKWFLCGQEGIFEKNEELAFTYAKRAAQAKMSTAEFAMGYFYEIGMYVKPDLQEAQAWYKKASDHGNKDALGRIDSISRNKALSKSDHEQIAISRIKSTHGSMRGKRPDRLKQRNAPMASMSEERVDMPSDQMNSYVRPQSAAPPVQRPVSAAPYPEDDMVHPHSAGHAPLSPYYKPNLRASSGIGPPMADRPSSAFGVRPPAHSNTTPYPANTLRPMEQPMRPSTSQGNMPLPAGRGVPTANRVPSPNWEPQMPGNFVQTPSRTPVASNPTAPPASGAKLQKQPQGNMMKPQPPMPGYGAELGGRKPLPGQATVPPKINPAPYEGKTSATPSSQRPDRVDSMSVPSVQLQSPPPRFDSAQSYRSEPSRASQRPAQQAMSSQDPRASTMSSATTSTTTSTASKASKGPSTFEEMGIPAQKTEGDCVVM</sequence>
<dbReference type="PANTHER" id="PTHR46430:SF2">
    <property type="entry name" value="CHITIN SYNTHASE REGULATORY FACTOR 4"/>
    <property type="match status" value="1"/>
</dbReference>
<evidence type="ECO:0000313" key="4">
    <source>
        <dbReference type="Proteomes" id="UP000256328"/>
    </source>
</evidence>
<gene>
    <name evidence="3" type="ORF">BP5796_07186</name>
</gene>
<feature type="compositionally biased region" description="Low complexity" evidence="2">
    <location>
        <begin position="895"/>
        <end position="914"/>
    </location>
</feature>
<feature type="region of interest" description="Disordered" evidence="2">
    <location>
        <begin position="210"/>
        <end position="237"/>
    </location>
</feature>
<evidence type="ECO:0008006" key="5">
    <source>
        <dbReference type="Google" id="ProtNLM"/>
    </source>
</evidence>
<organism evidence="3 4">
    <name type="scientific">Coleophoma crateriformis</name>
    <dbReference type="NCBI Taxonomy" id="565419"/>
    <lineage>
        <taxon>Eukaryota</taxon>
        <taxon>Fungi</taxon>
        <taxon>Dikarya</taxon>
        <taxon>Ascomycota</taxon>
        <taxon>Pezizomycotina</taxon>
        <taxon>Leotiomycetes</taxon>
        <taxon>Helotiales</taxon>
        <taxon>Dermateaceae</taxon>
        <taxon>Coleophoma</taxon>
    </lineage>
</organism>
<feature type="compositionally biased region" description="Polar residues" evidence="2">
    <location>
        <begin position="64"/>
        <end position="73"/>
    </location>
</feature>
<name>A0A3D8RIM5_9HELO</name>
<dbReference type="InterPro" id="IPR006597">
    <property type="entry name" value="Sel1-like"/>
</dbReference>
<feature type="region of interest" description="Disordered" evidence="2">
    <location>
        <begin position="608"/>
        <end position="636"/>
    </location>
</feature>
<dbReference type="Proteomes" id="UP000256328">
    <property type="component" value="Unassembled WGS sequence"/>
</dbReference>
<keyword evidence="4" id="KW-1185">Reference proteome</keyword>
<protein>
    <recommendedName>
        <fullName evidence="5">HCP-like protein</fullName>
    </recommendedName>
</protein>
<feature type="region of interest" description="Disordered" evidence="2">
    <location>
        <begin position="1"/>
        <end position="50"/>
    </location>
</feature>
<feature type="region of interest" description="Disordered" evidence="2">
    <location>
        <begin position="698"/>
        <end position="937"/>
    </location>
</feature>
<feature type="region of interest" description="Disordered" evidence="2">
    <location>
        <begin position="64"/>
        <end position="86"/>
    </location>
</feature>
<dbReference type="EMBL" id="PDLN01000010">
    <property type="protein sequence ID" value="RDW73744.1"/>
    <property type="molecule type" value="Genomic_DNA"/>
</dbReference>
<dbReference type="Pfam" id="PF08238">
    <property type="entry name" value="Sel1"/>
    <property type="match status" value="5"/>
</dbReference>